<name>A0A1D8GIU3_9FIRM</name>
<accession>A0A1D8GIU3</accession>
<dbReference type="KEGG" id="gfe:Gferi_14970"/>
<dbReference type="SUPFAM" id="SSF55729">
    <property type="entry name" value="Acyl-CoA N-acyltransferases (Nat)"/>
    <property type="match status" value="1"/>
</dbReference>
<dbReference type="AlphaFoldDB" id="A0A1D8GIU3"/>
<dbReference type="InterPro" id="IPR038740">
    <property type="entry name" value="BioF2-like_GNAT_dom"/>
</dbReference>
<keyword evidence="3" id="KW-1185">Reference proteome</keyword>
<dbReference type="Proteomes" id="UP000095743">
    <property type="component" value="Chromosome"/>
</dbReference>
<proteinExistence type="predicted"/>
<dbReference type="InterPro" id="IPR016181">
    <property type="entry name" value="Acyl_CoA_acyltransferase"/>
</dbReference>
<dbReference type="OrthoDB" id="2081508at2"/>
<protein>
    <recommendedName>
        <fullName evidence="1">BioF2-like acetyltransferase domain-containing protein</fullName>
    </recommendedName>
</protein>
<feature type="domain" description="BioF2-like acetyltransferase" evidence="1">
    <location>
        <begin position="194"/>
        <end position="276"/>
    </location>
</feature>
<reference evidence="2 3" key="1">
    <citation type="submission" date="2016-09" db="EMBL/GenBank/DDBJ databases">
        <title>Genomic analysis reveals versatility of anaerobic energy metabolism of Geosporobacter ferrireducens IRF9 of phylum Firmicutes.</title>
        <authorList>
            <person name="Kim S.-J."/>
        </authorList>
    </citation>
    <scope>NUCLEOTIDE SEQUENCE [LARGE SCALE GENOMIC DNA]</scope>
    <source>
        <strain evidence="2 3">IRF9</strain>
    </source>
</reference>
<gene>
    <name evidence="2" type="ORF">Gferi_14970</name>
</gene>
<dbReference type="EMBL" id="CP017269">
    <property type="protein sequence ID" value="AOT70762.1"/>
    <property type="molecule type" value="Genomic_DNA"/>
</dbReference>
<dbReference type="STRING" id="1424294.Gferi_14970"/>
<evidence type="ECO:0000313" key="3">
    <source>
        <dbReference type="Proteomes" id="UP000095743"/>
    </source>
</evidence>
<organism evidence="2 3">
    <name type="scientific">Geosporobacter ferrireducens</name>
    <dbReference type="NCBI Taxonomy" id="1424294"/>
    <lineage>
        <taxon>Bacteria</taxon>
        <taxon>Bacillati</taxon>
        <taxon>Bacillota</taxon>
        <taxon>Clostridia</taxon>
        <taxon>Peptostreptococcales</taxon>
        <taxon>Thermotaleaceae</taxon>
        <taxon>Geosporobacter</taxon>
    </lineage>
</organism>
<dbReference type="Gene3D" id="3.40.630.30">
    <property type="match status" value="1"/>
</dbReference>
<dbReference type="Pfam" id="PF13480">
    <property type="entry name" value="Acetyltransf_6"/>
    <property type="match status" value="1"/>
</dbReference>
<evidence type="ECO:0000259" key="1">
    <source>
        <dbReference type="Pfam" id="PF13480"/>
    </source>
</evidence>
<evidence type="ECO:0000313" key="2">
    <source>
        <dbReference type="EMBL" id="AOT70762.1"/>
    </source>
</evidence>
<dbReference type="RefSeq" id="WP_069977880.1">
    <property type="nucleotide sequence ID" value="NZ_CP017269.1"/>
</dbReference>
<sequence length="335" mass="39098">MFKTYQHAEELPERWDAVVADQFFLSKRVLEKLEKLNPCRQQYHLHREKKLALVSYQIKLDIFTFAEGFSLKLPIRVIGIPLSVSGRGYKAEPEDLEELSLYIRSLQGFYVVLNAGEGLRLASGNTLPTCKIDLGWYTFGCYVNSMRSHYRYRVKKAIEKFSEVKIEKLADVGLFDEEMYCLYEAVYENSKEKLEKLTIHFFREFPATIFTFKVHGKIVGFVQLLEKKKELIFLFGGFDHSINQKYDLYMNMLLQIIRYGIEQGCHSIDLGQTAEETKLKLGAIQYPQRMYVHHSNNLLNKIISSRVAPFSYKKYEVFHKVFKGEKDENSAGKMP</sequence>